<evidence type="ECO:0000256" key="3">
    <source>
        <dbReference type="ARBA" id="ARBA00022833"/>
    </source>
</evidence>
<keyword evidence="8" id="KW-1185">Reference proteome</keyword>
<dbReference type="InterPro" id="IPR011990">
    <property type="entry name" value="TPR-like_helical_dom_sf"/>
</dbReference>
<sequence>MPQAGHTEPETPAGPGASDQTAGSAPKRGCPFRNLHITPKPAPDNSEHGAQDVRAAAKAAGCPFHAQIPDSSPAAKKTGDQDGQAASKCPFLAAAAQPSTPMGTEAKCPLGYTSGGVQKLSTFHCVLCKYVLFLERQVMGSGSLLCDCVRTPCGHMYCRGCIEKFSDCPVCGAEARPLTPDPETQAKVELYLEAHADTHSIWELEGLSAPASAAEEPRGRANFLLQLGLRALAGGNRAAGRTWLERCRAVLEDAHSSARQMGRESADEHAAQRLEAAPECALATVRGCLGDCARAQGDLEEAIEHYAASAQLLEDAAVAPTQEVRQTLSVTLNKIAEARHMQGAVREALPYYRRALEVREALLESAAGSERSDAAAWAALALPVLTSLVKTADAEASVREEESAGARLEEARRLLARVKAVAPQLPGPLLAKLGPLEAYLGHAS</sequence>
<gene>
    <name evidence="7" type="ORF">QBZ16_000377</name>
</gene>
<dbReference type="Proteomes" id="UP001255856">
    <property type="component" value="Unassembled WGS sequence"/>
</dbReference>
<comment type="caution">
    <text evidence="7">The sequence shown here is derived from an EMBL/GenBank/DDBJ whole genome shotgun (WGS) entry which is preliminary data.</text>
</comment>
<keyword evidence="1" id="KW-0479">Metal-binding</keyword>
<dbReference type="InterPro" id="IPR013083">
    <property type="entry name" value="Znf_RING/FYVE/PHD"/>
</dbReference>
<protein>
    <recommendedName>
        <fullName evidence="6">RING-type domain-containing protein</fullName>
    </recommendedName>
</protein>
<evidence type="ECO:0000256" key="4">
    <source>
        <dbReference type="PROSITE-ProRule" id="PRU00175"/>
    </source>
</evidence>
<evidence type="ECO:0000259" key="6">
    <source>
        <dbReference type="PROSITE" id="PS50089"/>
    </source>
</evidence>
<feature type="region of interest" description="Disordered" evidence="5">
    <location>
        <begin position="1"/>
        <end position="53"/>
    </location>
</feature>
<keyword evidence="3" id="KW-0862">Zinc</keyword>
<evidence type="ECO:0000256" key="2">
    <source>
        <dbReference type="ARBA" id="ARBA00022771"/>
    </source>
</evidence>
<dbReference type="Gene3D" id="1.25.40.10">
    <property type="entry name" value="Tetratricopeptide repeat domain"/>
    <property type="match status" value="1"/>
</dbReference>
<dbReference type="SUPFAM" id="SSF57850">
    <property type="entry name" value="RING/U-box"/>
    <property type="match status" value="1"/>
</dbReference>
<feature type="domain" description="RING-type" evidence="6">
    <location>
        <begin position="125"/>
        <end position="171"/>
    </location>
</feature>
<evidence type="ECO:0000313" key="7">
    <source>
        <dbReference type="EMBL" id="KAK2080524.1"/>
    </source>
</evidence>
<evidence type="ECO:0000256" key="1">
    <source>
        <dbReference type="ARBA" id="ARBA00022723"/>
    </source>
</evidence>
<dbReference type="AlphaFoldDB" id="A0AAD9IL14"/>
<reference evidence="7" key="1">
    <citation type="submission" date="2021-01" db="EMBL/GenBank/DDBJ databases">
        <authorList>
            <person name="Eckstrom K.M.E."/>
        </authorList>
    </citation>
    <scope>NUCLEOTIDE SEQUENCE</scope>
    <source>
        <strain evidence="7">UVCC 0001</strain>
    </source>
</reference>
<dbReference type="GO" id="GO:0005737">
    <property type="term" value="C:cytoplasm"/>
    <property type="evidence" value="ECO:0007669"/>
    <property type="project" value="UniProtKB-ARBA"/>
</dbReference>
<dbReference type="Pfam" id="PF13424">
    <property type="entry name" value="TPR_12"/>
    <property type="match status" value="1"/>
</dbReference>
<dbReference type="PROSITE" id="PS00518">
    <property type="entry name" value="ZF_RING_1"/>
    <property type="match status" value="1"/>
</dbReference>
<dbReference type="SMART" id="SM00184">
    <property type="entry name" value="RING"/>
    <property type="match status" value="1"/>
</dbReference>
<dbReference type="EMBL" id="JASFZW010000001">
    <property type="protein sequence ID" value="KAK2080524.1"/>
    <property type="molecule type" value="Genomic_DNA"/>
</dbReference>
<dbReference type="SMART" id="SM00028">
    <property type="entry name" value="TPR"/>
    <property type="match status" value="2"/>
</dbReference>
<dbReference type="InterPro" id="IPR019734">
    <property type="entry name" value="TPR_rpt"/>
</dbReference>
<dbReference type="Gene3D" id="3.30.40.10">
    <property type="entry name" value="Zinc/RING finger domain, C3HC4 (zinc finger)"/>
    <property type="match status" value="1"/>
</dbReference>
<dbReference type="InterPro" id="IPR001841">
    <property type="entry name" value="Znf_RING"/>
</dbReference>
<dbReference type="GO" id="GO:0008270">
    <property type="term" value="F:zinc ion binding"/>
    <property type="evidence" value="ECO:0007669"/>
    <property type="project" value="UniProtKB-KW"/>
</dbReference>
<dbReference type="PROSITE" id="PS50089">
    <property type="entry name" value="ZF_RING_2"/>
    <property type="match status" value="1"/>
</dbReference>
<dbReference type="InterPro" id="IPR017907">
    <property type="entry name" value="Znf_RING_CS"/>
</dbReference>
<proteinExistence type="predicted"/>
<organism evidence="7 8">
    <name type="scientific">Prototheca wickerhamii</name>
    <dbReference type="NCBI Taxonomy" id="3111"/>
    <lineage>
        <taxon>Eukaryota</taxon>
        <taxon>Viridiplantae</taxon>
        <taxon>Chlorophyta</taxon>
        <taxon>core chlorophytes</taxon>
        <taxon>Trebouxiophyceae</taxon>
        <taxon>Chlorellales</taxon>
        <taxon>Chlorellaceae</taxon>
        <taxon>Prototheca</taxon>
    </lineage>
</organism>
<accession>A0AAD9IL14</accession>
<dbReference type="SUPFAM" id="SSF48452">
    <property type="entry name" value="TPR-like"/>
    <property type="match status" value="1"/>
</dbReference>
<keyword evidence="2 4" id="KW-0863">Zinc-finger</keyword>
<name>A0AAD9IL14_PROWI</name>
<evidence type="ECO:0000256" key="5">
    <source>
        <dbReference type="SAM" id="MobiDB-lite"/>
    </source>
</evidence>
<evidence type="ECO:0000313" key="8">
    <source>
        <dbReference type="Proteomes" id="UP001255856"/>
    </source>
</evidence>